<accession>Q0E8A8</accession>
<dbReference type="DNASU" id="3355089"/>
<protein>
    <submittedName>
        <fullName evidence="1">Mitochondrial ribosomal protein S5, isoform D</fullName>
    </submittedName>
</protein>
<dbReference type="GO" id="GO:0003735">
    <property type="term" value="F:structural constituent of ribosome"/>
    <property type="evidence" value="ECO:0000304"/>
    <property type="project" value="FlyBase"/>
</dbReference>
<dbReference type="OMA" id="LICHRAI"/>
<dbReference type="RefSeq" id="NP_001036651.1">
    <property type="nucleotide sequence ID" value="NM_001043186.2"/>
</dbReference>
<keyword evidence="1" id="KW-0687">Ribonucleoprotein</keyword>
<keyword evidence="3" id="KW-1185">Reference proteome</keyword>
<dbReference type="EMBL" id="AE014296">
    <property type="protein sequence ID" value="ABI31279.1"/>
    <property type="molecule type" value="Genomic_DNA"/>
</dbReference>
<dbReference type="ExpressionAtlas" id="Q0E8A8">
    <property type="expression patterns" value="baseline and differential"/>
</dbReference>
<reference evidence="1 3" key="1">
    <citation type="journal article" date="2000" name="Science">
        <title>The genome sequence of Drosophila melanogaster.</title>
        <authorList>
            <person name="Adams M.D."/>
            <person name="Celniker S.E."/>
            <person name="Holt R.A."/>
            <person name="Evans C.A."/>
            <person name="Gocayne J.D."/>
            <person name="Amanatides P.G."/>
            <person name="Scherer S.E."/>
            <person name="Li P.W."/>
            <person name="Hoskins R.A."/>
            <person name="Galle R.F."/>
            <person name="George R.A."/>
            <person name="Lewis S.E."/>
            <person name="Richards S."/>
            <person name="Ashburner M."/>
            <person name="Henderson S.N."/>
            <person name="Sutton G.G."/>
            <person name="Wortman J.R."/>
            <person name="Yandell M.D."/>
            <person name="Zhang Q."/>
            <person name="Chen L.X."/>
            <person name="Brandon R.C."/>
            <person name="Rogers Y.H."/>
            <person name="Blazej R.G."/>
            <person name="Champe M."/>
            <person name="Pfeiffer B.D."/>
            <person name="Wan K.H."/>
            <person name="Doyle C."/>
            <person name="Baxter E.G."/>
            <person name="Helt G."/>
            <person name="Nelson C.R."/>
            <person name="Gabor G.L."/>
            <person name="Abril J.F."/>
            <person name="Agbayani A."/>
            <person name="An H.J."/>
            <person name="Andrews-Pfannkoch C."/>
            <person name="Baldwin D."/>
            <person name="Ballew R.M."/>
            <person name="Basu A."/>
            <person name="Baxendale J."/>
            <person name="Bayraktaroglu L."/>
            <person name="Beasley E.M."/>
            <person name="Beeson K.Y."/>
            <person name="Benos P.V."/>
            <person name="Berman B.P."/>
            <person name="Bhandari D."/>
            <person name="Bolshakov S."/>
            <person name="Borkova D."/>
            <person name="Botchan M.R."/>
            <person name="Bouck J."/>
            <person name="Brokstein P."/>
            <person name="Brottier P."/>
            <person name="Burtis K.C."/>
            <person name="Busam D.A."/>
            <person name="Butler H."/>
            <person name="Cadieu E."/>
            <person name="Center A."/>
            <person name="Chandra I."/>
            <person name="Cherry J.M."/>
            <person name="Cawley S."/>
            <person name="Dahlke C."/>
            <person name="Davenport L.B."/>
            <person name="Davies P."/>
            <person name="de Pablos B."/>
            <person name="Delcher A."/>
            <person name="Deng Z."/>
            <person name="Mays A.D."/>
            <person name="Dew I."/>
            <person name="Dietz S.M."/>
            <person name="Dodson K."/>
            <person name="Doup L.E."/>
            <person name="Downes M."/>
            <person name="Dugan-Rocha S."/>
            <person name="Dunkov B.C."/>
            <person name="Dunn P."/>
            <person name="Durbin K.J."/>
            <person name="Evangelista C.C."/>
            <person name="Ferraz C."/>
            <person name="Ferriera S."/>
            <person name="Fleischmann W."/>
            <person name="Fosler C."/>
            <person name="Gabrielian A.E."/>
            <person name="Garg N.S."/>
            <person name="Gelbart W.M."/>
            <person name="Glasser K."/>
            <person name="Glodek A."/>
            <person name="Gong F."/>
            <person name="Gorrell J.H."/>
            <person name="Gu Z."/>
            <person name="Guan P."/>
            <person name="Harris M."/>
            <person name="Harris N.L."/>
            <person name="Harvey D."/>
            <person name="Heiman T.J."/>
            <person name="Hernandez J.R."/>
            <person name="Houck J."/>
            <person name="Hostin D."/>
            <person name="Houston K.A."/>
            <person name="Howland T.J."/>
            <person name="Wei M.H."/>
            <person name="Ibegwam C."/>
            <person name="Jalali M."/>
            <person name="Kalush F."/>
            <person name="Karpen G.H."/>
            <person name="Ke Z."/>
            <person name="Kennison J.A."/>
            <person name="Ketchum K.A."/>
            <person name="Kimmel B.E."/>
            <person name="Kodira C.D."/>
            <person name="Kraft C."/>
            <person name="Kravitz S."/>
            <person name="Kulp D."/>
            <person name="Lai Z."/>
            <person name="Lasko P."/>
            <person name="Lei Y."/>
            <person name="Levitsky A.A."/>
            <person name="Li J."/>
            <person name="Li Z."/>
            <person name="Liang Y."/>
            <person name="Lin X."/>
            <person name="Liu X."/>
            <person name="Mattei B."/>
            <person name="McIntosh T.C."/>
            <person name="McLeod M.P."/>
            <person name="McPherson D."/>
            <person name="Merkulov G."/>
            <person name="Milshina N.V."/>
            <person name="Mobarry C."/>
            <person name="Morris J."/>
            <person name="Moshrefi A."/>
            <person name="Mount S.M."/>
            <person name="Moy M."/>
            <person name="Murphy B."/>
            <person name="Murphy L."/>
            <person name="Muzny D.M."/>
            <person name="Nelson D.L."/>
            <person name="Nelson D.R."/>
            <person name="Nelson K.A."/>
            <person name="Nixon K."/>
            <person name="Nusskern D.R."/>
            <person name="Pacleb J.M."/>
            <person name="Palazzolo M."/>
            <person name="Pittman G.S."/>
            <person name="Pan S."/>
            <person name="Pollard J."/>
            <person name="Puri V."/>
            <person name="Reese M.G."/>
            <person name="Reinert K."/>
            <person name="Remington K."/>
            <person name="Saunders R.D."/>
            <person name="Scheeler F."/>
            <person name="Shen H."/>
            <person name="Shue B.C."/>
            <person name="Siden-Kiamos I."/>
            <person name="Simpson M."/>
            <person name="Skupski M.P."/>
            <person name="Smith T."/>
            <person name="Spier E."/>
            <person name="Spradling A.C."/>
            <person name="Stapleton M."/>
            <person name="Strong R."/>
            <person name="Sun E."/>
            <person name="Svirskas R."/>
            <person name="Tector C."/>
            <person name="Turner R."/>
            <person name="Venter E."/>
            <person name="Wang A.H."/>
            <person name="Wang X."/>
            <person name="Wang Z.Y."/>
            <person name="Wassarman D.A."/>
            <person name="Weinstock G.M."/>
            <person name="Weissenbach J."/>
            <person name="Williams S.M."/>
            <person name="WoodageT"/>
            <person name="Worley K.C."/>
            <person name="Wu D."/>
            <person name="Yang S."/>
            <person name="Yao Q.A."/>
            <person name="Ye J."/>
            <person name="Yeh R.F."/>
            <person name="Zaveri J.S."/>
            <person name="Zhan M."/>
            <person name="Zhang G."/>
            <person name="Zhao Q."/>
            <person name="Zheng L."/>
            <person name="Zheng X.H."/>
            <person name="Zhong F.N."/>
            <person name="Zhong W."/>
            <person name="Zhou X."/>
            <person name="Zhu S."/>
            <person name="Zhu X."/>
            <person name="Smith H.O."/>
            <person name="Gibbs R.A."/>
            <person name="Myers E.W."/>
            <person name="Rubin G.M."/>
            <person name="Venter J.C."/>
        </authorList>
    </citation>
    <scope>NUCLEOTIDE SEQUENCE [LARGE SCALE GENOMIC DNA]</scope>
    <source>
        <strain evidence="3">Berkeley</strain>
    </source>
</reference>
<dbReference type="HOGENOM" id="CLU_050434_1_0_1"/>
<reference evidence="1 3" key="10">
    <citation type="journal article" date="2015" name="G3 (Bethesda)">
        <title>Gene Model Annotations for Drosophila melanogaster: The Rule-Benders.</title>
        <authorList>
            <consortium name="FlyBase Consortium"/>
            <person name="Crosby M.A."/>
            <person name="Gramates L.S."/>
            <person name="Dos Santos G."/>
            <person name="Matthews B.B."/>
            <person name="St Pierre S.E."/>
            <person name="Zhou P."/>
            <person name="Schroeder A.J."/>
            <person name="Falls K."/>
            <person name="Emmert D.B."/>
            <person name="Russo S.M."/>
            <person name="Gelbart W.M."/>
            <person name="null"/>
        </authorList>
    </citation>
    <scope>NUCLEOTIDE SEQUENCE [LARGE SCALE GENOMIC DNA]</scope>
    <source>
        <strain evidence="3">Berkeley</strain>
    </source>
</reference>
<dbReference type="GO" id="GO:0005763">
    <property type="term" value="C:mitochondrial small ribosomal subunit"/>
    <property type="evidence" value="ECO:0000304"/>
    <property type="project" value="FlyBase"/>
</dbReference>
<keyword evidence="1" id="KW-0689">Ribosomal protein</keyword>
<proteinExistence type="predicted"/>
<reference evidence="1 3" key="6">
    <citation type="journal article" date="2005" name="PLoS Comput. Biol.">
        <title>Combined evidence annotation of transposable elements in genome sequences.</title>
        <authorList>
            <person name="Quesneville H."/>
            <person name="Bergman C.M."/>
            <person name="Andrieu O."/>
            <person name="Autard D."/>
            <person name="Nouaud D."/>
            <person name="Ashburner M."/>
            <person name="Anxolabehere D."/>
        </authorList>
    </citation>
    <scope>NUCLEOTIDE SEQUENCE [LARGE SCALE GENOMIC DNA]</scope>
    <source>
        <strain evidence="3">Berkeley</strain>
    </source>
</reference>
<name>Q0E8A8_DROME</name>
<reference evidence="1 3" key="5">
    <citation type="journal article" date="2002" name="Genome Biol.">
        <title>Heterochromatic sequences in a Drosophila whole-genome shotgun assembly.</title>
        <authorList>
            <person name="Hoskins R.A."/>
            <person name="Smith C.D."/>
            <person name="Carlson J.W."/>
            <person name="Carvalho A.B."/>
            <person name="Halpern A."/>
            <person name="Kaminker J.S."/>
            <person name="Kennedy C."/>
            <person name="Mungall C.J."/>
            <person name="Sullivan B.A."/>
            <person name="Sutton G.G."/>
            <person name="Yasuhara J.C."/>
            <person name="Wakimoto B.T."/>
            <person name="Myers E.W."/>
            <person name="Celniker S.E."/>
            <person name="Rubin G.M."/>
            <person name="Karpen G.H."/>
        </authorList>
    </citation>
    <scope>NUCLEOTIDE SEQUENCE [LARGE SCALE GENOMIC DNA]</scope>
    <source>
        <strain evidence="3">Berkeley</strain>
    </source>
</reference>
<reference evidence="1 3" key="4">
    <citation type="journal article" date="2002" name="Genome Biol.">
        <title>The transposable elements of the Drosophila melanogaster euchromatin: a genomics perspective.</title>
        <authorList>
            <person name="Kaminker J.S."/>
            <person name="Bergman C.M."/>
            <person name="Kronmiller B."/>
            <person name="Carlson J."/>
            <person name="Svirskas R."/>
            <person name="Patel S."/>
            <person name="Frise E."/>
            <person name="Wheeler D.A."/>
            <person name="Lewis S.E."/>
            <person name="Rubin G.M."/>
            <person name="Ashburner M."/>
            <person name="Celniker S.E."/>
        </authorList>
    </citation>
    <scope>NUCLEOTIDE SEQUENCE [LARGE SCALE GENOMIC DNA]</scope>
    <source>
        <strain evidence="3">Berkeley</strain>
    </source>
</reference>
<dbReference type="Proteomes" id="UP000000803">
    <property type="component" value="Chromosome 3L"/>
</dbReference>
<organism evidence="1 3">
    <name type="scientific">Drosophila melanogaster</name>
    <name type="common">Fruit fly</name>
    <dbReference type="NCBI Taxonomy" id="7227"/>
    <lineage>
        <taxon>Eukaryota</taxon>
        <taxon>Metazoa</taxon>
        <taxon>Ecdysozoa</taxon>
        <taxon>Arthropoda</taxon>
        <taxon>Hexapoda</taxon>
        <taxon>Insecta</taxon>
        <taxon>Pterygota</taxon>
        <taxon>Neoptera</taxon>
        <taxon>Endopterygota</taxon>
        <taxon>Diptera</taxon>
        <taxon>Brachycera</taxon>
        <taxon>Muscomorpha</taxon>
        <taxon>Ephydroidea</taxon>
        <taxon>Drosophilidae</taxon>
        <taxon>Drosophila</taxon>
        <taxon>Sophophora</taxon>
    </lineage>
</organism>
<reference evidence="1 3" key="3">
    <citation type="journal article" date="2002" name="Genome Biol.">
        <title>Annotation of the Drosophila melanogaster euchromatic genome: a systematic review.</title>
        <authorList>
            <person name="Misra S."/>
            <person name="Crosby M.A."/>
            <person name="Mungall C.J."/>
            <person name="Matthews B.B."/>
            <person name="Campbell K.S."/>
            <person name="Hradecky P."/>
            <person name="Huang Y."/>
            <person name="Kaminker J.S."/>
            <person name="Millburn G.H."/>
            <person name="Prochnik S.E."/>
            <person name="Smith C.D."/>
            <person name="Tupy J.L."/>
            <person name="Whitfied E.J."/>
            <person name="Bayraktaroglu L."/>
            <person name="Berman B.P."/>
            <person name="Bettencourt B.R."/>
            <person name="Celniker S.E."/>
            <person name="de Grey A.D."/>
            <person name="Drysdale R.A."/>
            <person name="Harris N.L."/>
            <person name="Richter J."/>
            <person name="Russo S."/>
            <person name="Schroeder A.J."/>
            <person name="Shu S.Q."/>
            <person name="Stapleton M."/>
            <person name="Yamada C."/>
            <person name="Ashburner M."/>
            <person name="Gelbart W.M."/>
            <person name="Rubin G.M."/>
            <person name="Lewis S.E."/>
        </authorList>
    </citation>
    <scope>GENOME REANNOTATION</scope>
    <source>
        <strain evidence="3">Berkeley</strain>
    </source>
</reference>
<evidence type="ECO:0000313" key="1">
    <source>
        <dbReference type="EMBL" id="ABI31279.1"/>
    </source>
</evidence>
<reference evidence="1 3" key="11">
    <citation type="journal article" date="2015" name="Genome Res.">
        <title>The Release 6 reference sequence of the Drosophila melanogaster genome.</title>
        <authorList>
            <person name="Hoskins R.A."/>
            <person name="Carlson J.W."/>
            <person name="Wan K.H."/>
            <person name="Park S."/>
            <person name="Mendez I."/>
            <person name="Galle S.E."/>
            <person name="Booth B.W."/>
            <person name="Pfeiffer B.D."/>
            <person name="George R.A."/>
            <person name="Svirskas R."/>
            <person name="Krzywinski M."/>
            <person name="Schein J."/>
            <person name="Accardo M.C."/>
            <person name="Damia E."/>
            <person name="Messina G."/>
            <person name="Mendez-Lago M."/>
            <person name="de Pablos B."/>
            <person name="Demakova O.V."/>
            <person name="Andreyeva E.N."/>
            <person name="Boldyreva L.V."/>
            <person name="Marra M."/>
            <person name="Carvalho A.B."/>
            <person name="Dimitri P."/>
            <person name="Villasante A."/>
            <person name="Zhimulev I.F."/>
            <person name="Rubin G.M."/>
            <person name="Karpen G.H."/>
            <person name="Celniker S.E."/>
        </authorList>
    </citation>
    <scope>NUCLEOTIDE SEQUENCE [LARGE SCALE GENOMIC DNA]</scope>
    <source>
        <strain evidence="3">Berkeley</strain>
    </source>
</reference>
<dbReference type="VEuPathDB" id="VectorBase:FBgn0287187"/>
<reference evidence="1 3" key="8">
    <citation type="journal article" date="2007" name="Science">
        <title>Sequence finishing and mapping of Drosophila melanogaster heterochromatin.</title>
        <authorList>
            <person name="Hoskins R.A."/>
            <person name="Carlson J.W."/>
            <person name="Kennedy C."/>
            <person name="Acevedo D."/>
            <person name="Evans-Holm M."/>
            <person name="Frise E."/>
            <person name="Wan K.H."/>
            <person name="Park S."/>
            <person name="Mendez-Lago M."/>
            <person name="Rossi F."/>
            <person name="Villasante A."/>
            <person name="Dimitri P."/>
            <person name="Karpen G.H."/>
            <person name="Celniker S.E."/>
        </authorList>
    </citation>
    <scope>NUCLEOTIDE SEQUENCE [LARGE SCALE GENOMIC DNA]</scope>
    <source>
        <strain evidence="3">Berkeley</strain>
    </source>
</reference>
<evidence type="ECO:0000313" key="2">
    <source>
        <dbReference type="FlyBase" id="FBgn0287187"/>
    </source>
</evidence>
<dbReference type="KEGG" id="dme:Dmel_CG40049"/>
<reference evidence="1 3" key="9">
    <citation type="journal article" date="2015" name="G3 (Bethesda)">
        <title>Gene Model Annotations for Drosophila melanogaster: Impact of High-Throughput Data.</title>
        <authorList>
            <consortium name="FlyBase Consortium"/>
            <person name="Matthews B.B."/>
            <person name="Dos Santos G."/>
            <person name="Crosby M.A."/>
            <person name="Emmert D.B."/>
            <person name="St Pierre S.E."/>
            <person name="Gramates L.S."/>
            <person name="Zhou P."/>
            <person name="Schroeder A.J."/>
            <person name="Falls K."/>
            <person name="Strelets V."/>
            <person name="Russo S.M."/>
            <person name="Gelbart W.M."/>
            <person name="null"/>
        </authorList>
    </citation>
    <scope>NUCLEOTIDE SEQUENCE [LARGE SCALE GENOMIC DNA]</scope>
    <source>
        <strain evidence="3">Berkeley</strain>
    </source>
</reference>
<evidence type="ECO:0000313" key="3">
    <source>
        <dbReference type="Proteomes" id="UP000000803"/>
    </source>
</evidence>
<sequence>MSQTLIRRLFNQACSRNIFILNQSLLSSHEPILPGYIGLRNTSFFNK</sequence>
<dbReference type="AGR" id="FB:FBgn0287187"/>
<dbReference type="BioGRID-ORCS" id="3355089">
    <property type="hits" value="1 hit in 1 CRISPR screen"/>
</dbReference>
<dbReference type="UCSC" id="CG40049-RD">
    <property type="organism name" value="d. melanogaster"/>
</dbReference>
<dbReference type="GO" id="GO:0032543">
    <property type="term" value="P:mitochondrial translation"/>
    <property type="evidence" value="ECO:0000304"/>
    <property type="project" value="FlyBase"/>
</dbReference>
<gene>
    <name evidence="1 2" type="primary">mRpS5</name>
    <name evidence="1" type="synonym">80Fa</name>
    <name evidence="1" type="synonym">BcDNA:RE47909</name>
    <name evidence="1" type="synonym">Dmel\CG40049</name>
    <name evidence="1" type="synonym">l(3)80Fa</name>
    <name evidence="1" type="synonym">l(3)Lh8</name>
    <name evidence="1" type="synonym">l8</name>
    <name evidence="1" type="synonym">MRP-S5</name>
    <name evidence="1" type="synonym">MrpS5</name>
    <name evidence="1" type="synonym">mRps5</name>
    <name evidence="1 2" type="ORF">CG40049</name>
    <name evidence="1" type="ORF">Dmel_CG40049</name>
</gene>
<dbReference type="GeneID" id="3355089"/>
<reference evidence="1 3" key="2">
    <citation type="journal article" date="2002" name="Genome Biol.">
        <title>Finishing a whole-genome shotgun: release 3 of the Drosophila melanogaster euchromatic genome sequence.</title>
        <authorList>
            <person name="Celniker S.E."/>
            <person name="Wheeler D.A."/>
            <person name="Kronmiller B."/>
            <person name="Carlson J.W."/>
            <person name="Halpern A."/>
            <person name="Patel S."/>
            <person name="Adams M."/>
            <person name="Champe M."/>
            <person name="Dugan S.P."/>
            <person name="Frise E."/>
            <person name="Hodgson A."/>
            <person name="George R.A."/>
            <person name="Hoskins R.A."/>
            <person name="Laverty T."/>
            <person name="Muzny D.M."/>
            <person name="Nelson C.R."/>
            <person name="Pacleb J.M."/>
            <person name="Park S."/>
            <person name="Pfeiffer B.D."/>
            <person name="Richards S."/>
            <person name="Sodergren E.J."/>
            <person name="Svirskas R."/>
            <person name="Tabor P.E."/>
            <person name="Wan K."/>
            <person name="Stapleton M."/>
            <person name="Sutton G.G."/>
            <person name="Venter C."/>
            <person name="Weinstock G."/>
            <person name="Scherer S.E."/>
            <person name="Myers E.W."/>
            <person name="Gibbs R.A."/>
            <person name="Rubin G.M."/>
        </authorList>
    </citation>
    <scope>NUCLEOTIDE SEQUENCE [LARGE SCALE GENOMIC DNA]</scope>
    <source>
        <strain evidence="3">Berkeley</strain>
    </source>
</reference>
<dbReference type="CTD" id="64969"/>
<dbReference type="AlphaFoldDB" id="Q0E8A8"/>
<dbReference type="OrthoDB" id="309483at2759"/>
<dbReference type="FlyBase" id="FBgn0287187">
    <property type="gene designation" value="mRpS5"/>
</dbReference>
<reference evidence="1 3" key="7">
    <citation type="journal article" date="2007" name="Science">
        <title>The Release 5.1 annotation of Drosophila melanogaster heterochromatin.</title>
        <authorList>
            <person name="Smith C.D."/>
            <person name="Shu S."/>
            <person name="Mungall C.J."/>
            <person name="Karpen G.H."/>
        </authorList>
    </citation>
    <scope>NUCLEOTIDE SEQUENCE [LARGE SCALE GENOMIC DNA]</scope>
    <source>
        <strain evidence="3">Berkeley</strain>
    </source>
</reference>